<protein>
    <recommendedName>
        <fullName evidence="3">Methyltransferase FkbM domain protein</fullName>
    </recommendedName>
</protein>
<dbReference type="PATRIC" id="fig|279113.9.peg.4921"/>
<organism evidence="1 2">
    <name type="scientific">Collimonas pratensis</name>
    <dbReference type="NCBI Taxonomy" id="279113"/>
    <lineage>
        <taxon>Bacteria</taxon>
        <taxon>Pseudomonadati</taxon>
        <taxon>Pseudomonadota</taxon>
        <taxon>Betaproteobacteria</taxon>
        <taxon>Burkholderiales</taxon>
        <taxon>Oxalobacteraceae</taxon>
        <taxon>Collimonas</taxon>
    </lineage>
</organism>
<sequence>MEQPSTLEFYNHFLSTLLPQLHQAHLIGRYAGGAALQNHLNPLTSCGCKVYSQNDEDGITFEILRRLGLQKGVFAEFGVGNGMENNTLALAALGWSGFWVGAEDLGFNPNPKAAKKLNFHYQKEWISQSNIVNLYQQGLAQIERARCDLISLDLDGNDCYFVEELLRSGILPEIFIVEYNAKFIPPIRFKIEYNDQHRWAGDDYFGASLCSFSDLFEAHGYFLACCNVTGSNAFFVKNQYKKFFNDIPEAVEKLYASPKYFLTGLDVAGHPTSVKAIETIFSALNSGIETALE</sequence>
<evidence type="ECO:0000313" key="2">
    <source>
        <dbReference type="Proteomes" id="UP000074561"/>
    </source>
</evidence>
<gene>
    <name evidence="1" type="ORF">CPter91_4968</name>
</gene>
<accession>A0A127QB79</accession>
<dbReference type="EMBL" id="CP013234">
    <property type="protein sequence ID" value="AMP07261.1"/>
    <property type="molecule type" value="Genomic_DNA"/>
</dbReference>
<dbReference type="KEGG" id="cpra:CPter91_4968"/>
<evidence type="ECO:0008006" key="3">
    <source>
        <dbReference type="Google" id="ProtNLM"/>
    </source>
</evidence>
<evidence type="ECO:0000313" key="1">
    <source>
        <dbReference type="EMBL" id="AMP07261.1"/>
    </source>
</evidence>
<dbReference type="AlphaFoldDB" id="A0A127QB79"/>
<proteinExistence type="predicted"/>
<name>A0A127QB79_9BURK</name>
<reference evidence="1 2" key="1">
    <citation type="submission" date="2015-11" db="EMBL/GenBank/DDBJ databases">
        <title>Exploring the genomic traits of fungus-feeding bacterial genus Collimonas.</title>
        <authorList>
            <person name="Song C."/>
            <person name="Schmidt R."/>
            <person name="de Jager V."/>
            <person name="Krzyzanowska D."/>
            <person name="Jongedijk E."/>
            <person name="Cankar K."/>
            <person name="Beekwilder J."/>
            <person name="van Veen A."/>
            <person name="de Boer W."/>
            <person name="van Veen J.A."/>
            <person name="Garbeva P."/>
        </authorList>
    </citation>
    <scope>NUCLEOTIDE SEQUENCE [LARGE SCALE GENOMIC DNA]</scope>
    <source>
        <strain evidence="1 2">Ter91</strain>
    </source>
</reference>
<dbReference type="Proteomes" id="UP000074561">
    <property type="component" value="Chromosome"/>
</dbReference>